<dbReference type="InterPro" id="IPR024956">
    <property type="entry name" value="tRNAHis_GuaTrfase_cat"/>
</dbReference>
<dbReference type="PANTHER" id="PTHR12729">
    <property type="entry name" value="TRNA(HIS) GUANYLYLTRANSFERASE-RELATED"/>
    <property type="match status" value="1"/>
</dbReference>
<dbReference type="InterPro" id="IPR007537">
    <property type="entry name" value="tRNAHis_GuaTrfase_Thg1"/>
</dbReference>
<keyword evidence="9" id="KW-0547">Nucleotide-binding</keyword>
<evidence type="ECO:0000256" key="5">
    <source>
        <dbReference type="ARBA" id="ARBA00022679"/>
    </source>
</evidence>
<dbReference type="EC" id="2.7.7.79" evidence="3"/>
<name>A0ABP0GEQ1_CLALP</name>
<comment type="similarity">
    <text evidence="2">Belongs to the tRNA(His) guanylyltransferase family.</text>
</comment>
<gene>
    <name evidence="15" type="ORF">CVLEPA_LOCUS21345</name>
</gene>
<evidence type="ECO:0000259" key="14">
    <source>
        <dbReference type="Pfam" id="PF14413"/>
    </source>
</evidence>
<keyword evidence="6" id="KW-0819">tRNA processing</keyword>
<evidence type="ECO:0000259" key="13">
    <source>
        <dbReference type="Pfam" id="PF04446"/>
    </source>
</evidence>
<evidence type="ECO:0000256" key="6">
    <source>
        <dbReference type="ARBA" id="ARBA00022694"/>
    </source>
</evidence>
<feature type="domain" description="tRNAHis guanylyltransferase catalytic" evidence="13">
    <location>
        <begin position="31"/>
        <end position="160"/>
    </location>
</feature>
<organism evidence="15 16">
    <name type="scientific">Clavelina lepadiformis</name>
    <name type="common">Light-bulb sea squirt</name>
    <name type="synonym">Ascidia lepadiformis</name>
    <dbReference type="NCBI Taxonomy" id="159417"/>
    <lineage>
        <taxon>Eukaryota</taxon>
        <taxon>Metazoa</taxon>
        <taxon>Chordata</taxon>
        <taxon>Tunicata</taxon>
        <taxon>Ascidiacea</taxon>
        <taxon>Aplousobranchia</taxon>
        <taxon>Clavelinidae</taxon>
        <taxon>Clavelina</taxon>
    </lineage>
</organism>
<keyword evidence="11" id="KW-0342">GTP-binding</keyword>
<evidence type="ECO:0000256" key="7">
    <source>
        <dbReference type="ARBA" id="ARBA00022695"/>
    </source>
</evidence>
<evidence type="ECO:0000256" key="9">
    <source>
        <dbReference type="ARBA" id="ARBA00022741"/>
    </source>
</evidence>
<dbReference type="EMBL" id="CAWYQH010000108">
    <property type="protein sequence ID" value="CAK8689326.1"/>
    <property type="molecule type" value="Genomic_DNA"/>
</dbReference>
<evidence type="ECO:0000256" key="8">
    <source>
        <dbReference type="ARBA" id="ARBA00022723"/>
    </source>
</evidence>
<proteinExistence type="inferred from homology"/>
<dbReference type="InterPro" id="IPR038469">
    <property type="entry name" value="tRNAHis_GuaTrfase_Thg1_sf"/>
</dbReference>
<keyword evidence="16" id="KW-1185">Reference proteome</keyword>
<reference evidence="15 16" key="1">
    <citation type="submission" date="2024-02" db="EMBL/GenBank/DDBJ databases">
        <authorList>
            <person name="Daric V."/>
            <person name="Darras S."/>
        </authorList>
    </citation>
    <scope>NUCLEOTIDE SEQUENCE [LARGE SCALE GENOMIC DNA]</scope>
</reference>
<keyword evidence="8" id="KW-0479">Metal-binding</keyword>
<keyword evidence="10" id="KW-0460">Magnesium</keyword>
<evidence type="ECO:0000256" key="2">
    <source>
        <dbReference type="ARBA" id="ARBA00010113"/>
    </source>
</evidence>
<sequence>MFSFHCCVTLKILKLEQALHRLYRNMANSHYEYVKKFEISDPCLLNCWPVVRIDGKNFHKFSKLHKFKKPNDDRALNLMTKSAESVMNMCHDIVVSYGQSDEYSFVFKKSTATYNRRASKLSSVVVSQFSSAYVFHWKDFFPDQELLYPPAFDSRVILYPSDKNMRDYLSWRQVDCHINNLYNTCFWSLVHSGMTPFTAQDELKGTLASDKNEILFSKFGINYNNLPQLYRKGTVLIREKADVNSSGNDDEEPISEAMDADLNDSKKRKLRKPITALNTDVIGDEFWKKHPHVLNTDRSVTVSRLRHSRLGQPITSQQRFKSSSVFGSSTSTEEGHPIHKVKMTTFTKISLLLFTLALTCLYLSTTEARSIRKRQSSPHIQLHRRRRYLQRMYDELLAIYQFINLQENPESMAPVQIHFNNPETDVVRNVMRRLRNKEGSWNVNVRKDGSPYHNRRRMKTPVDFSSSIERLSEEQQNGLPGRQSTIDLGNGFQMRVQHSLNLTDQQEARRNMLLLKGVLDLCHKVNNKVGDVSLGVKVKTCTLL</sequence>
<evidence type="ECO:0000256" key="4">
    <source>
        <dbReference type="ARBA" id="ARBA00022310"/>
    </source>
</evidence>
<evidence type="ECO:0000256" key="11">
    <source>
        <dbReference type="ARBA" id="ARBA00023134"/>
    </source>
</evidence>
<evidence type="ECO:0000313" key="15">
    <source>
        <dbReference type="EMBL" id="CAK8689326.1"/>
    </source>
</evidence>
<dbReference type="Pfam" id="PF14413">
    <property type="entry name" value="Thg1C"/>
    <property type="match status" value="1"/>
</dbReference>
<dbReference type="Proteomes" id="UP001642483">
    <property type="component" value="Unassembled WGS sequence"/>
</dbReference>
<comment type="cofactor">
    <cofactor evidence="1">
        <name>Mg(2+)</name>
        <dbReference type="ChEBI" id="CHEBI:18420"/>
    </cofactor>
</comment>
<evidence type="ECO:0000256" key="1">
    <source>
        <dbReference type="ARBA" id="ARBA00001946"/>
    </source>
</evidence>
<evidence type="ECO:0000256" key="10">
    <source>
        <dbReference type="ARBA" id="ARBA00022842"/>
    </source>
</evidence>
<dbReference type="Pfam" id="PF04446">
    <property type="entry name" value="Thg1"/>
    <property type="match status" value="1"/>
</dbReference>
<accession>A0ABP0GEQ1</accession>
<feature type="domain" description="Thg1 C-terminal" evidence="14">
    <location>
        <begin position="163"/>
        <end position="282"/>
    </location>
</feature>
<evidence type="ECO:0000256" key="12">
    <source>
        <dbReference type="ARBA" id="ARBA00047281"/>
    </source>
</evidence>
<dbReference type="Gene3D" id="3.30.70.3000">
    <property type="match status" value="1"/>
</dbReference>
<keyword evidence="5" id="KW-0808">Transferase</keyword>
<evidence type="ECO:0000313" key="16">
    <source>
        <dbReference type="Proteomes" id="UP001642483"/>
    </source>
</evidence>
<dbReference type="PANTHER" id="PTHR12729:SF6">
    <property type="entry name" value="TRNA(HIS) GUANYLYLTRANSFERASE-RELATED"/>
    <property type="match status" value="1"/>
</dbReference>
<comment type="catalytic activity">
    <reaction evidence="12">
        <text>a 5'-end ribonucleotide-tRNA(His) + GTP + ATP + H2O = a 5'-end phospho-guanosine-ribonucleotide-tRNA(His) + AMP + 2 diphosphate + H(+)</text>
        <dbReference type="Rhea" id="RHEA:54564"/>
        <dbReference type="Rhea" id="RHEA-COMP:14193"/>
        <dbReference type="Rhea" id="RHEA-COMP:14917"/>
        <dbReference type="ChEBI" id="CHEBI:15377"/>
        <dbReference type="ChEBI" id="CHEBI:15378"/>
        <dbReference type="ChEBI" id="CHEBI:30616"/>
        <dbReference type="ChEBI" id="CHEBI:33019"/>
        <dbReference type="ChEBI" id="CHEBI:37565"/>
        <dbReference type="ChEBI" id="CHEBI:138282"/>
        <dbReference type="ChEBI" id="CHEBI:141847"/>
        <dbReference type="ChEBI" id="CHEBI:456215"/>
        <dbReference type="EC" id="2.7.7.79"/>
    </reaction>
</comment>
<protein>
    <recommendedName>
        <fullName evidence="4">Probable tRNA(His) guanylyltransferase</fullName>
        <ecNumber evidence="3">2.7.7.79</ecNumber>
    </recommendedName>
</protein>
<comment type="caution">
    <text evidence="15">The sequence shown here is derived from an EMBL/GenBank/DDBJ whole genome shotgun (WGS) entry which is preliminary data.</text>
</comment>
<keyword evidence="7" id="KW-0548">Nucleotidyltransferase</keyword>
<evidence type="ECO:0000256" key="3">
    <source>
        <dbReference type="ARBA" id="ARBA00012511"/>
    </source>
</evidence>
<dbReference type="InterPro" id="IPR025845">
    <property type="entry name" value="Thg1_C_dom"/>
</dbReference>